<dbReference type="InterPro" id="IPR039099">
    <property type="entry name" value="Pannexin"/>
</dbReference>
<dbReference type="EMBL" id="OU015569">
    <property type="protein sequence ID" value="CAG5098617.1"/>
    <property type="molecule type" value="Genomic_DNA"/>
</dbReference>
<evidence type="ECO:0000256" key="1">
    <source>
        <dbReference type="SAM" id="Phobius"/>
    </source>
</evidence>
<keyword evidence="3" id="KW-1185">Reference proteome</keyword>
<keyword evidence="1" id="KW-0812">Transmembrane</keyword>
<reference evidence="2 3" key="1">
    <citation type="submission" date="2021-04" db="EMBL/GenBank/DDBJ databases">
        <authorList>
            <person name="Bliznina A."/>
        </authorList>
    </citation>
    <scope>NUCLEOTIDE SEQUENCE [LARGE SCALE GENOMIC DNA]</scope>
</reference>
<protein>
    <submittedName>
        <fullName evidence="2">Oidioi.mRNA.OKI2018_I69.XSR.g15828.t1.cds</fullName>
    </submittedName>
</protein>
<organism evidence="2 3">
    <name type="scientific">Oikopleura dioica</name>
    <name type="common">Tunicate</name>
    <dbReference type="NCBI Taxonomy" id="34765"/>
    <lineage>
        <taxon>Eukaryota</taxon>
        <taxon>Metazoa</taxon>
        <taxon>Chordata</taxon>
        <taxon>Tunicata</taxon>
        <taxon>Appendicularia</taxon>
        <taxon>Copelata</taxon>
        <taxon>Oikopleuridae</taxon>
        <taxon>Oikopleura</taxon>
    </lineage>
</organism>
<feature type="transmembrane region" description="Helical" evidence="1">
    <location>
        <begin position="245"/>
        <end position="263"/>
    </location>
</feature>
<feature type="transmembrane region" description="Helical" evidence="1">
    <location>
        <begin position="300"/>
        <end position="325"/>
    </location>
</feature>
<proteinExistence type="predicted"/>
<dbReference type="PANTHER" id="PTHR15759">
    <property type="entry name" value="PANNEXIN"/>
    <property type="match status" value="1"/>
</dbReference>
<name>A0ABN7SI36_OIKDI</name>
<feature type="transmembrane region" description="Helical" evidence="1">
    <location>
        <begin position="132"/>
        <end position="151"/>
    </location>
</feature>
<gene>
    <name evidence="2" type="ORF">OKIOD_LOCUS7386</name>
</gene>
<accession>A0ABN7SI36</accession>
<keyword evidence="1" id="KW-0472">Membrane</keyword>
<evidence type="ECO:0000313" key="2">
    <source>
        <dbReference type="EMBL" id="CAG5098617.1"/>
    </source>
</evidence>
<dbReference type="Proteomes" id="UP001158576">
    <property type="component" value="Chromosome XSR"/>
</dbReference>
<evidence type="ECO:0000313" key="3">
    <source>
        <dbReference type="Proteomes" id="UP001158576"/>
    </source>
</evidence>
<feature type="transmembrane region" description="Helical" evidence="1">
    <location>
        <begin position="32"/>
        <end position="52"/>
    </location>
</feature>
<keyword evidence="1" id="KW-1133">Transmembrane helix</keyword>
<dbReference type="PANTHER" id="PTHR15759:SF6">
    <property type="entry name" value="INNEXIN"/>
    <property type="match status" value="1"/>
</dbReference>
<sequence length="441" mass="49505">MIQDAATWIWGQAGADKASQAAKTTQYAVDKFVTFVSVAAPIILVVFTRQYAPNIGQSSGLLCAPPVSSGYKLNGVSGVAGDGFTEMFYMQNYCWENFKSFPVKKANISGQAISVFDEGKADQIKSLELLKVFPYVMMAYAALMFLPFLIWSRMFATKTRDQLDFLMGGMEEGLTMTIGGLAKSLEGYKGRRLERTTDEETVYQVLAKELKKDPNLNEKFESYQKFLLSLAKSNSLSIGYSIRRWLHVIISVVCTYFLFITYVKEYQSSFNCLLDWTVSENNKDQTIRPAVLCSMQGVELVRLVVAIICTLNVVLVPFYAVMAFYTWGETRKAIRTLQMLPSPVIIKYSEIYEAAEELKCSDLHTLLSLAKNSLREAHPTFAFCVQASKMARTLNGKKKKPEGDDDGGYLVMLKGLVAWGKKEAEDSKREAILKNLRHHGK</sequence>